<dbReference type="InterPro" id="IPR000073">
    <property type="entry name" value="AB_hydrolase_1"/>
</dbReference>
<dbReference type="PANTHER" id="PTHR37017">
    <property type="entry name" value="AB HYDROLASE-1 DOMAIN-CONTAINING PROTEIN-RELATED"/>
    <property type="match status" value="1"/>
</dbReference>
<dbReference type="OrthoDB" id="1263307at2759"/>
<feature type="domain" description="AB hydrolase-1" evidence="1">
    <location>
        <begin position="8"/>
        <end position="246"/>
    </location>
</feature>
<dbReference type="Gene3D" id="3.40.50.1820">
    <property type="entry name" value="alpha/beta hydrolase"/>
    <property type="match status" value="1"/>
</dbReference>
<accession>A0A6A6ZX09</accession>
<reference evidence="2" key="1">
    <citation type="journal article" date="2020" name="Stud. Mycol.">
        <title>101 Dothideomycetes genomes: a test case for predicting lifestyles and emergence of pathogens.</title>
        <authorList>
            <person name="Haridas S."/>
            <person name="Albert R."/>
            <person name="Binder M."/>
            <person name="Bloem J."/>
            <person name="Labutti K."/>
            <person name="Salamov A."/>
            <person name="Andreopoulos B."/>
            <person name="Baker S."/>
            <person name="Barry K."/>
            <person name="Bills G."/>
            <person name="Bluhm B."/>
            <person name="Cannon C."/>
            <person name="Castanera R."/>
            <person name="Culley D."/>
            <person name="Daum C."/>
            <person name="Ezra D."/>
            <person name="Gonzalez J."/>
            <person name="Henrissat B."/>
            <person name="Kuo A."/>
            <person name="Liang C."/>
            <person name="Lipzen A."/>
            <person name="Lutzoni F."/>
            <person name="Magnuson J."/>
            <person name="Mondo S."/>
            <person name="Nolan M."/>
            <person name="Ohm R."/>
            <person name="Pangilinan J."/>
            <person name="Park H.-J."/>
            <person name="Ramirez L."/>
            <person name="Alfaro M."/>
            <person name="Sun H."/>
            <person name="Tritt A."/>
            <person name="Yoshinaga Y."/>
            <person name="Zwiers L.-H."/>
            <person name="Turgeon B."/>
            <person name="Goodwin S."/>
            <person name="Spatafora J."/>
            <person name="Crous P."/>
            <person name="Grigoriev I."/>
        </authorList>
    </citation>
    <scope>NUCLEOTIDE SEQUENCE</scope>
    <source>
        <strain evidence="2">CBS 113818</strain>
    </source>
</reference>
<gene>
    <name evidence="2" type="ORF">CC86DRAFT_324076</name>
</gene>
<dbReference type="EMBL" id="MU006227">
    <property type="protein sequence ID" value="KAF2825590.1"/>
    <property type="molecule type" value="Genomic_DNA"/>
</dbReference>
<dbReference type="Proteomes" id="UP000799424">
    <property type="component" value="Unassembled WGS sequence"/>
</dbReference>
<dbReference type="PANTHER" id="PTHR37017:SF8">
    <property type="entry name" value="AB HYDROLASE-1 DOMAIN-CONTAINING PROTEIN"/>
    <property type="match status" value="1"/>
</dbReference>
<dbReference type="AlphaFoldDB" id="A0A6A6ZX09"/>
<keyword evidence="3" id="KW-1185">Reference proteome</keyword>
<proteinExistence type="predicted"/>
<organism evidence="2 3">
    <name type="scientific">Ophiobolus disseminans</name>
    <dbReference type="NCBI Taxonomy" id="1469910"/>
    <lineage>
        <taxon>Eukaryota</taxon>
        <taxon>Fungi</taxon>
        <taxon>Dikarya</taxon>
        <taxon>Ascomycota</taxon>
        <taxon>Pezizomycotina</taxon>
        <taxon>Dothideomycetes</taxon>
        <taxon>Pleosporomycetidae</taxon>
        <taxon>Pleosporales</taxon>
        <taxon>Pleosporineae</taxon>
        <taxon>Phaeosphaeriaceae</taxon>
        <taxon>Ophiobolus</taxon>
    </lineage>
</organism>
<protein>
    <recommendedName>
        <fullName evidence="1">AB hydrolase-1 domain-containing protein</fullName>
    </recommendedName>
</protein>
<evidence type="ECO:0000259" key="1">
    <source>
        <dbReference type="Pfam" id="PF12697"/>
    </source>
</evidence>
<sequence>MAGKRPFIVIVPGASQNPAHYGYLSHLLFQAGFPVFTALLPSVGAANPVTVQDDADYVRNKMIIPVLDHEERDVVLFMHSYSSAPGSAAASGLGRKEREAQGKKTAVIGQVCLAALLAKGSDGQDIVGTFGGNYPPHIRPDPPANLLRCDERVGPLYHDAPRELADVVAISGMAQGMTSFTSPVPRASWDSDDYKGRVAFIRTTLDPAIPLQIQQMMIDGTGVEWIVKDIESGHSPQISQTEKLVEILVDLSKTFEAL</sequence>
<name>A0A6A6ZX09_9PLEO</name>
<evidence type="ECO:0000313" key="3">
    <source>
        <dbReference type="Proteomes" id="UP000799424"/>
    </source>
</evidence>
<dbReference type="InterPro" id="IPR029058">
    <property type="entry name" value="AB_hydrolase_fold"/>
</dbReference>
<dbReference type="Pfam" id="PF12697">
    <property type="entry name" value="Abhydrolase_6"/>
    <property type="match status" value="1"/>
</dbReference>
<dbReference type="SUPFAM" id="SSF53474">
    <property type="entry name" value="alpha/beta-Hydrolases"/>
    <property type="match status" value="1"/>
</dbReference>
<evidence type="ECO:0000313" key="2">
    <source>
        <dbReference type="EMBL" id="KAF2825590.1"/>
    </source>
</evidence>
<dbReference type="InterPro" id="IPR052897">
    <property type="entry name" value="Sec-Metab_Biosynth_Hydrolase"/>
</dbReference>